<dbReference type="SUPFAM" id="SSF56112">
    <property type="entry name" value="Protein kinase-like (PK-like)"/>
    <property type="match status" value="1"/>
</dbReference>
<protein>
    <submittedName>
        <fullName evidence="2">Aminoglycoside phosphotransferase (APT) family kinase protein</fullName>
    </submittedName>
</protein>
<keyword evidence="3" id="KW-1185">Reference proteome</keyword>
<evidence type="ECO:0000313" key="3">
    <source>
        <dbReference type="Proteomes" id="UP001230426"/>
    </source>
</evidence>
<gene>
    <name evidence="2" type="ORF">J2S55_000972</name>
</gene>
<name>A0ABT9QXJ1_9ACTN</name>
<dbReference type="PANTHER" id="PTHR21310">
    <property type="entry name" value="AMINOGLYCOSIDE PHOSPHOTRANSFERASE-RELATED-RELATED"/>
    <property type="match status" value="1"/>
</dbReference>
<organism evidence="2 3">
    <name type="scientific">Streptosporangium brasiliense</name>
    <dbReference type="NCBI Taxonomy" id="47480"/>
    <lineage>
        <taxon>Bacteria</taxon>
        <taxon>Bacillati</taxon>
        <taxon>Actinomycetota</taxon>
        <taxon>Actinomycetes</taxon>
        <taxon>Streptosporangiales</taxon>
        <taxon>Streptosporangiaceae</taxon>
        <taxon>Streptosporangium</taxon>
    </lineage>
</organism>
<dbReference type="InterPro" id="IPR011009">
    <property type="entry name" value="Kinase-like_dom_sf"/>
</dbReference>
<keyword evidence="2" id="KW-0418">Kinase</keyword>
<evidence type="ECO:0000313" key="2">
    <source>
        <dbReference type="EMBL" id="MDP9861713.1"/>
    </source>
</evidence>
<dbReference type="Pfam" id="PF01636">
    <property type="entry name" value="APH"/>
    <property type="match status" value="1"/>
</dbReference>
<keyword evidence="2" id="KW-0808">Transferase</keyword>
<feature type="domain" description="Aminoglycoside phosphotransferase" evidence="1">
    <location>
        <begin position="91"/>
        <end position="278"/>
    </location>
</feature>
<comment type="caution">
    <text evidence="2">The sequence shown here is derived from an EMBL/GenBank/DDBJ whole genome shotgun (WGS) entry which is preliminary data.</text>
</comment>
<dbReference type="CDD" id="cd05154">
    <property type="entry name" value="ACAD10_11_N-like"/>
    <property type="match status" value="1"/>
</dbReference>
<dbReference type="RefSeq" id="WP_306857603.1">
    <property type="nucleotide sequence ID" value="NZ_JAUSRB010000001.1"/>
</dbReference>
<accession>A0ABT9QXJ1</accession>
<evidence type="ECO:0000259" key="1">
    <source>
        <dbReference type="Pfam" id="PF01636"/>
    </source>
</evidence>
<dbReference type="Gene3D" id="3.30.200.20">
    <property type="entry name" value="Phosphorylase Kinase, domain 1"/>
    <property type="match status" value="1"/>
</dbReference>
<dbReference type="InterPro" id="IPR041726">
    <property type="entry name" value="ACAD10_11_N"/>
</dbReference>
<dbReference type="EMBL" id="JAUSRB010000001">
    <property type="protein sequence ID" value="MDP9861713.1"/>
    <property type="molecule type" value="Genomic_DNA"/>
</dbReference>
<proteinExistence type="predicted"/>
<dbReference type="Gene3D" id="3.90.1200.10">
    <property type="match status" value="1"/>
</dbReference>
<dbReference type="InterPro" id="IPR051678">
    <property type="entry name" value="AGP_Transferase"/>
</dbReference>
<dbReference type="InterPro" id="IPR002575">
    <property type="entry name" value="Aminoglycoside_PTrfase"/>
</dbReference>
<dbReference type="Proteomes" id="UP001230426">
    <property type="component" value="Unassembled WGS sequence"/>
</dbReference>
<dbReference type="GO" id="GO:0016301">
    <property type="term" value="F:kinase activity"/>
    <property type="evidence" value="ECO:0007669"/>
    <property type="project" value="UniProtKB-KW"/>
</dbReference>
<sequence>MDGRPGQDGRMRTSTRDLGELRGRVRSWLADRLGHPVTVSRLSQPSGNGMSSETLLFDVSWDCAEGRREVECVARMAPASEAVPVFPSYDLGRQFEVMRMVRERAGVPAPRALWFEPDPGPVGTPFFVMERLAGDVPPDVMPYTFEGWLLDASQADRDRLQRQSVEILARLHDAPFTAEELRRVEPRQAGRPALRGHVDGQRAYYEWAHGRMPIPVLERAFAWLAEHWPAAPGPSVLNWGDARIGNVVYQDFTPVGVLDWEMATVAPRELDIAWMIFLHRFFQDVAQVFGLPGLPDFMRREDVCRTYEEITGYTPRDMEFYEMYAALRHGVIMARVWQRRIHFGEQAMPEDPDDLVMHRATIERMLDGSYWD</sequence>
<dbReference type="PANTHER" id="PTHR21310:SF40">
    <property type="entry name" value="AMINOGLYCOSIDE PHOSPHOTRANSFERASE DOMAIN-CONTAINING PROTEIN-RELATED"/>
    <property type="match status" value="1"/>
</dbReference>
<reference evidence="2 3" key="1">
    <citation type="submission" date="2023-07" db="EMBL/GenBank/DDBJ databases">
        <title>Sequencing the genomes of 1000 actinobacteria strains.</title>
        <authorList>
            <person name="Klenk H.-P."/>
        </authorList>
    </citation>
    <scope>NUCLEOTIDE SEQUENCE [LARGE SCALE GENOMIC DNA]</scope>
    <source>
        <strain evidence="2 3">DSM 44109</strain>
    </source>
</reference>